<dbReference type="PROSITE" id="PS50893">
    <property type="entry name" value="ABC_TRANSPORTER_2"/>
    <property type="match status" value="1"/>
</dbReference>
<evidence type="ECO:0000256" key="10">
    <source>
        <dbReference type="SAM" id="Phobius"/>
    </source>
</evidence>
<feature type="transmembrane region" description="Helical" evidence="10">
    <location>
        <begin position="655"/>
        <end position="674"/>
    </location>
</feature>
<sequence>MSGGNHPNLATTPQPPAGQHSGEDLQKDVVHPHQEHDGHLPLASDHDEPGSSPAKTLGMVMISETNLKEKQLSSETSTQPKSVHEVNGVVAYNSEGVILTGGGSRSRSNQNPERKMMTNLAKRPPVDIEFKDLVYSVPEKHGLIMKTFAGRKTILKGVSGKLRSGELIAIMGPSGAGKSTLMNIMAGYRTSNVSGDISINGKTRNLRKFRKMSCYIMQDDCLSPHLTVKEAMEIATNLKLGEETPLETKALVIKEITDNLGLTECMETRTNMISGGQRKRLAIGLELVNNPPVMFLDEPTSGLDSASCSQCISLLKQLAREGRTIICTIHQPSARIFEMFDKLYILAEGQNIYKGTVKGLVPFLSSMGLDCPSYHNPADFVMEIATGEYGNYTQTLVEAVNAGKCTNLGDDSPSPSAKSSQDIGEGARNGKVKSIPENLPTKSSSGTLQISMPEDEPNTTNGTVGNGELQASLLGDSDESMGKHAHTFPTTAWTQFRILVVRTFKCIIRDETLTKLRFISHVAIGILLGLLYWDIGNEASKVYNNSAMLFFCMLFSMFTAMMPTVMTFPLEMATFKREHLNYWYSMKSYYLAKLAADLPFQIAFPSIFLLIVYFMTSQPLELTRLGMLLLMCILTSLVAQSLGLVIGCAVDMQSAVYLGPITTIPILLFSGFFVSLNNIPIFLQWLAYVAYVRYGFEGTILAIYGFQRETLKCSIPYCHFKYPKKFLEELAMDEGVFWIDVVSLLAFFVLLRVLGYFVLKFRIQLEK</sequence>
<dbReference type="PROSITE" id="PS00211">
    <property type="entry name" value="ABC_TRANSPORTER_1"/>
    <property type="match status" value="1"/>
</dbReference>
<dbReference type="CDD" id="cd03213">
    <property type="entry name" value="ABCG_EPDR"/>
    <property type="match status" value="1"/>
</dbReference>
<dbReference type="InterPro" id="IPR027417">
    <property type="entry name" value="P-loop_NTPase"/>
</dbReference>
<feature type="domain" description="ABC transporter" evidence="11">
    <location>
        <begin position="128"/>
        <end position="373"/>
    </location>
</feature>
<dbReference type="EMBL" id="KF906302">
    <property type="protein sequence ID" value="AHK05667.1"/>
    <property type="molecule type" value="mRNA"/>
</dbReference>
<evidence type="ECO:0000256" key="6">
    <source>
        <dbReference type="ARBA" id="ARBA00022840"/>
    </source>
</evidence>
<dbReference type="GO" id="GO:0140359">
    <property type="term" value="F:ABC-type transporter activity"/>
    <property type="evidence" value="ECO:0007669"/>
    <property type="project" value="InterPro"/>
</dbReference>
<feature type="transmembrane region" description="Helical" evidence="10">
    <location>
        <begin position="627"/>
        <end position="649"/>
    </location>
</feature>
<evidence type="ECO:0000256" key="3">
    <source>
        <dbReference type="ARBA" id="ARBA00022448"/>
    </source>
</evidence>
<dbReference type="PANTHER" id="PTHR48041:SF78">
    <property type="entry name" value="ABC TRANSPORTER EXPRESSED IN TRACHEA, ISOFORM A"/>
    <property type="match status" value="1"/>
</dbReference>
<keyword evidence="3" id="KW-0813">Transport</keyword>
<protein>
    <submittedName>
        <fullName evidence="12">ATP-binding cassette transporter sub-family G member 1</fullName>
    </submittedName>
</protein>
<feature type="transmembrane region" description="Helical" evidence="10">
    <location>
        <begin position="547"/>
        <end position="570"/>
    </location>
</feature>
<dbReference type="InterPro" id="IPR003439">
    <property type="entry name" value="ABC_transporter-like_ATP-bd"/>
</dbReference>
<accession>A0A0A7ARN0</accession>
<feature type="compositionally biased region" description="Polar residues" evidence="9">
    <location>
        <begin position="413"/>
        <end position="422"/>
    </location>
</feature>
<feature type="region of interest" description="Disordered" evidence="9">
    <location>
        <begin position="407"/>
        <end position="466"/>
    </location>
</feature>
<dbReference type="FunFam" id="3.40.50.300:FF:000891">
    <property type="entry name" value="ATP-binding cassette sub-family G member"/>
    <property type="match status" value="1"/>
</dbReference>
<comment type="similarity">
    <text evidence="2">Belongs to the ABC transporter superfamily. ABCG family. Eye pigment precursor importer (TC 3.A.1.204) subfamily.</text>
</comment>
<dbReference type="SMART" id="SM00382">
    <property type="entry name" value="AAA"/>
    <property type="match status" value="1"/>
</dbReference>
<dbReference type="InterPro" id="IPR050352">
    <property type="entry name" value="ABCG_transporters"/>
</dbReference>
<dbReference type="GO" id="GO:0016887">
    <property type="term" value="F:ATP hydrolysis activity"/>
    <property type="evidence" value="ECO:0007669"/>
    <property type="project" value="InterPro"/>
</dbReference>
<evidence type="ECO:0000313" key="12">
    <source>
        <dbReference type="EMBL" id="AHK05667.1"/>
    </source>
</evidence>
<evidence type="ECO:0000259" key="11">
    <source>
        <dbReference type="PROSITE" id="PS50893"/>
    </source>
</evidence>
<evidence type="ECO:0000256" key="2">
    <source>
        <dbReference type="ARBA" id="ARBA00005814"/>
    </source>
</evidence>
<dbReference type="Pfam" id="PF01061">
    <property type="entry name" value="ABC2_membrane"/>
    <property type="match status" value="1"/>
</dbReference>
<keyword evidence="7 10" id="KW-1133">Transmembrane helix</keyword>
<dbReference type="GO" id="GO:0005524">
    <property type="term" value="F:ATP binding"/>
    <property type="evidence" value="ECO:0007669"/>
    <property type="project" value="UniProtKB-KW"/>
</dbReference>
<feature type="compositionally biased region" description="Basic and acidic residues" evidence="9">
    <location>
        <begin position="21"/>
        <end position="49"/>
    </location>
</feature>
<dbReference type="Pfam" id="PF00005">
    <property type="entry name" value="ABC_tran"/>
    <property type="match status" value="1"/>
</dbReference>
<feature type="transmembrane region" description="Helical" evidence="10">
    <location>
        <begin position="686"/>
        <end position="706"/>
    </location>
</feature>
<keyword evidence="4 10" id="KW-0812">Transmembrane</keyword>
<proteinExistence type="evidence at transcript level"/>
<evidence type="ECO:0000256" key="5">
    <source>
        <dbReference type="ARBA" id="ARBA00022741"/>
    </source>
</evidence>
<organism evidence="12">
    <name type="scientific">Tigriopus japonicus</name>
    <name type="common">Copepod</name>
    <dbReference type="NCBI Taxonomy" id="158387"/>
    <lineage>
        <taxon>Eukaryota</taxon>
        <taxon>Metazoa</taxon>
        <taxon>Ecdysozoa</taxon>
        <taxon>Arthropoda</taxon>
        <taxon>Crustacea</taxon>
        <taxon>Multicrustacea</taxon>
        <taxon>Hexanauplia</taxon>
        <taxon>Copepoda</taxon>
        <taxon>Harpacticoida</taxon>
        <taxon>Harpacticidae</taxon>
        <taxon>Tigriopus</taxon>
    </lineage>
</organism>
<dbReference type="PANTHER" id="PTHR48041">
    <property type="entry name" value="ABC TRANSPORTER G FAMILY MEMBER 28"/>
    <property type="match status" value="1"/>
</dbReference>
<evidence type="ECO:0000256" key="1">
    <source>
        <dbReference type="ARBA" id="ARBA00004141"/>
    </source>
</evidence>
<keyword evidence="6 12" id="KW-0067">ATP-binding</keyword>
<feature type="transmembrane region" description="Helical" evidence="10">
    <location>
        <begin position="590"/>
        <end position="615"/>
    </location>
</feature>
<evidence type="ECO:0000256" key="7">
    <source>
        <dbReference type="ARBA" id="ARBA00022989"/>
    </source>
</evidence>
<dbReference type="InterPro" id="IPR003593">
    <property type="entry name" value="AAA+_ATPase"/>
</dbReference>
<reference evidence="12" key="1">
    <citation type="submission" date="2013-11" db="EMBL/GenBank/DDBJ databases">
        <title>The ABC transporter gene family of the intertidal copepod, Tigriopus japonicus.</title>
        <authorList>
            <person name="Rhee J.-S."/>
            <person name="Kim B.-M."/>
            <person name="Jeong C.-B."/>
            <person name="Lee J.-S."/>
        </authorList>
    </citation>
    <scope>NUCLEOTIDE SEQUENCE</scope>
</reference>
<dbReference type="GO" id="GO:0005886">
    <property type="term" value="C:plasma membrane"/>
    <property type="evidence" value="ECO:0007669"/>
    <property type="project" value="TreeGrafter"/>
</dbReference>
<dbReference type="Gene3D" id="3.40.50.300">
    <property type="entry name" value="P-loop containing nucleotide triphosphate hydrolases"/>
    <property type="match status" value="1"/>
</dbReference>
<evidence type="ECO:0000256" key="4">
    <source>
        <dbReference type="ARBA" id="ARBA00022692"/>
    </source>
</evidence>
<keyword evidence="5" id="KW-0547">Nucleotide-binding</keyword>
<dbReference type="SUPFAM" id="SSF52540">
    <property type="entry name" value="P-loop containing nucleoside triphosphate hydrolases"/>
    <property type="match status" value="1"/>
</dbReference>
<evidence type="ECO:0000256" key="8">
    <source>
        <dbReference type="ARBA" id="ARBA00023136"/>
    </source>
</evidence>
<feature type="compositionally biased region" description="Polar residues" evidence="9">
    <location>
        <begin position="440"/>
        <end position="450"/>
    </location>
</feature>
<comment type="subcellular location">
    <subcellularLocation>
        <location evidence="1">Membrane</location>
        <topology evidence="1">Multi-pass membrane protein</topology>
    </subcellularLocation>
</comment>
<evidence type="ECO:0000256" key="9">
    <source>
        <dbReference type="SAM" id="MobiDB-lite"/>
    </source>
</evidence>
<dbReference type="AlphaFoldDB" id="A0A0A7ARN0"/>
<keyword evidence="8 10" id="KW-0472">Membrane</keyword>
<dbReference type="InterPro" id="IPR013525">
    <property type="entry name" value="ABC2_TM"/>
</dbReference>
<dbReference type="InterPro" id="IPR017871">
    <property type="entry name" value="ABC_transporter-like_CS"/>
</dbReference>
<feature type="transmembrane region" description="Helical" evidence="10">
    <location>
        <begin position="518"/>
        <end position="535"/>
    </location>
</feature>
<feature type="transmembrane region" description="Helical" evidence="10">
    <location>
        <begin position="736"/>
        <end position="759"/>
    </location>
</feature>
<feature type="region of interest" description="Disordered" evidence="9">
    <location>
        <begin position="1"/>
        <end position="55"/>
    </location>
</feature>
<name>A0A0A7ARN0_TIGJA</name>